<evidence type="ECO:0000256" key="5">
    <source>
        <dbReference type="ARBA" id="ARBA00022692"/>
    </source>
</evidence>
<dbReference type="InterPro" id="IPR050401">
    <property type="entry name" value="Cyclic_nucleotide_synthase"/>
</dbReference>
<dbReference type="FunFam" id="1.10.510.10:FF:000420">
    <property type="entry name" value="Guanylate cyclase"/>
    <property type="match status" value="1"/>
</dbReference>
<keyword evidence="9" id="KW-0342">GTP-binding</keyword>
<dbReference type="Gene3D" id="3.30.70.1230">
    <property type="entry name" value="Nucleotide cyclase"/>
    <property type="match status" value="1"/>
</dbReference>
<evidence type="ECO:0000259" key="21">
    <source>
        <dbReference type="PROSITE" id="PS50125"/>
    </source>
</evidence>
<gene>
    <name evidence="23" type="primary">LOC106067685</name>
</gene>
<keyword evidence="10 18" id="KW-0472">Membrane</keyword>
<reference evidence="23" key="1">
    <citation type="submission" date="2025-08" db="UniProtKB">
        <authorList>
            <consortium name="RefSeq"/>
        </authorList>
    </citation>
    <scope>IDENTIFICATION</scope>
</reference>
<evidence type="ECO:0000313" key="22">
    <source>
        <dbReference type="Proteomes" id="UP001165740"/>
    </source>
</evidence>
<feature type="domain" description="Guanylate cyclase" evidence="21">
    <location>
        <begin position="896"/>
        <end position="1026"/>
    </location>
</feature>
<keyword evidence="11" id="KW-0675">Receptor</keyword>
<dbReference type="InterPro" id="IPR001054">
    <property type="entry name" value="A/G_cyclase"/>
</dbReference>
<dbReference type="PRINTS" id="PR00255">
    <property type="entry name" value="NATPEPTIDER"/>
</dbReference>
<dbReference type="SUPFAM" id="SSF55073">
    <property type="entry name" value="Nucleotide cyclase"/>
    <property type="match status" value="1"/>
</dbReference>
<dbReference type="InterPro" id="IPR001245">
    <property type="entry name" value="Ser-Thr/Tyr_kinase_cat_dom"/>
</dbReference>
<dbReference type="FunFam" id="3.40.50.2300:FF:000371">
    <property type="entry name" value="Guanylate cyclase"/>
    <property type="match status" value="1"/>
</dbReference>
<dbReference type="PANTHER" id="PTHR11920">
    <property type="entry name" value="GUANYLYL CYCLASE"/>
    <property type="match status" value="1"/>
</dbReference>
<evidence type="ECO:0000256" key="18">
    <source>
        <dbReference type="SAM" id="Phobius"/>
    </source>
</evidence>
<evidence type="ECO:0000256" key="9">
    <source>
        <dbReference type="ARBA" id="ARBA00023134"/>
    </source>
</evidence>
<dbReference type="InterPro" id="IPR028082">
    <property type="entry name" value="Peripla_BP_I"/>
</dbReference>
<evidence type="ECO:0000256" key="1">
    <source>
        <dbReference type="ARBA" id="ARBA00001436"/>
    </source>
</evidence>
<comment type="catalytic activity">
    <reaction evidence="1 16">
        <text>GTP = 3',5'-cyclic GMP + diphosphate</text>
        <dbReference type="Rhea" id="RHEA:13665"/>
        <dbReference type="ChEBI" id="CHEBI:33019"/>
        <dbReference type="ChEBI" id="CHEBI:37565"/>
        <dbReference type="ChEBI" id="CHEBI:57746"/>
        <dbReference type="EC" id="4.6.1.2"/>
    </reaction>
</comment>
<keyword evidence="13 15" id="KW-0456">Lyase</keyword>
<keyword evidence="4" id="KW-1003">Cell membrane</keyword>
<dbReference type="Proteomes" id="UP001165740">
    <property type="component" value="Chromosome 18"/>
</dbReference>
<evidence type="ECO:0000256" key="3">
    <source>
        <dbReference type="ARBA" id="ARBA00012202"/>
    </source>
</evidence>
<evidence type="ECO:0000256" key="6">
    <source>
        <dbReference type="ARBA" id="ARBA00022729"/>
    </source>
</evidence>
<organism evidence="22 23">
    <name type="scientific">Biomphalaria glabrata</name>
    <name type="common">Bloodfluke planorb</name>
    <name type="synonym">Freshwater snail</name>
    <dbReference type="NCBI Taxonomy" id="6526"/>
    <lineage>
        <taxon>Eukaryota</taxon>
        <taxon>Metazoa</taxon>
        <taxon>Spiralia</taxon>
        <taxon>Lophotrochozoa</taxon>
        <taxon>Mollusca</taxon>
        <taxon>Gastropoda</taxon>
        <taxon>Heterobranchia</taxon>
        <taxon>Euthyneura</taxon>
        <taxon>Panpulmonata</taxon>
        <taxon>Hygrophila</taxon>
        <taxon>Lymnaeoidea</taxon>
        <taxon>Planorbidae</taxon>
        <taxon>Biomphalaria</taxon>
    </lineage>
</organism>
<proteinExistence type="inferred from homology"/>
<keyword evidence="14 16" id="KW-0141">cGMP biosynthesis</keyword>
<dbReference type="InterPro" id="IPR001828">
    <property type="entry name" value="ANF_lig-bd_rcpt"/>
</dbReference>
<dbReference type="GO" id="GO:0004672">
    <property type="term" value="F:protein kinase activity"/>
    <property type="evidence" value="ECO:0007669"/>
    <property type="project" value="InterPro"/>
</dbReference>
<dbReference type="PANTHER" id="PTHR11920:SF494">
    <property type="entry name" value="ATRIAL NATRIURETIC PEPTIDE RECEPTOR 2"/>
    <property type="match status" value="1"/>
</dbReference>
<evidence type="ECO:0000256" key="7">
    <source>
        <dbReference type="ARBA" id="ARBA00022741"/>
    </source>
</evidence>
<evidence type="ECO:0000256" key="14">
    <source>
        <dbReference type="ARBA" id="ARBA00023293"/>
    </source>
</evidence>
<dbReference type="RefSeq" id="XP_055872943.1">
    <property type="nucleotide sequence ID" value="XM_056016968.1"/>
</dbReference>
<protein>
    <recommendedName>
        <fullName evidence="3 16">Guanylate cyclase</fullName>
        <ecNumber evidence="3 16">4.6.1.2</ecNumber>
    </recommendedName>
</protein>
<dbReference type="EC" id="4.6.1.2" evidence="3 16"/>
<dbReference type="GO" id="GO:0007168">
    <property type="term" value="P:receptor guanylyl cyclase signaling pathway"/>
    <property type="evidence" value="ECO:0007669"/>
    <property type="project" value="TreeGrafter"/>
</dbReference>
<keyword evidence="12" id="KW-0325">Glycoprotein</keyword>
<dbReference type="CDD" id="cd07302">
    <property type="entry name" value="CHD"/>
    <property type="match status" value="1"/>
</dbReference>
<dbReference type="PROSITE" id="PS00452">
    <property type="entry name" value="GUANYLATE_CYCLASE_1"/>
    <property type="match status" value="1"/>
</dbReference>
<feature type="chain" id="PRO_5040754248" description="Guanylate cyclase" evidence="19">
    <location>
        <begin position="24"/>
        <end position="1106"/>
    </location>
</feature>
<dbReference type="SUPFAM" id="SSF56112">
    <property type="entry name" value="Protein kinase-like (PK-like)"/>
    <property type="match status" value="1"/>
</dbReference>
<dbReference type="InterPro" id="IPR011009">
    <property type="entry name" value="Kinase-like_dom_sf"/>
</dbReference>
<evidence type="ECO:0000259" key="20">
    <source>
        <dbReference type="PROSITE" id="PS50011"/>
    </source>
</evidence>
<dbReference type="GO" id="GO:0005524">
    <property type="term" value="F:ATP binding"/>
    <property type="evidence" value="ECO:0007669"/>
    <property type="project" value="InterPro"/>
</dbReference>
<evidence type="ECO:0000256" key="8">
    <source>
        <dbReference type="ARBA" id="ARBA00022989"/>
    </source>
</evidence>
<dbReference type="CDD" id="cd06373">
    <property type="entry name" value="PBP1_NPR-like"/>
    <property type="match status" value="1"/>
</dbReference>
<dbReference type="GeneID" id="106067685"/>
<name>A0A9W2ZDA7_BIOGL</name>
<dbReference type="GO" id="GO:0035556">
    <property type="term" value="P:intracellular signal transduction"/>
    <property type="evidence" value="ECO:0007669"/>
    <property type="project" value="InterPro"/>
</dbReference>
<comment type="similarity">
    <text evidence="15">Belongs to the adenylyl cyclase class-4/guanylyl cyclase family.</text>
</comment>
<dbReference type="InterPro" id="IPR029787">
    <property type="entry name" value="Nucleotide_cyclase"/>
</dbReference>
<dbReference type="PROSITE" id="PS50011">
    <property type="entry name" value="PROTEIN_KINASE_DOM"/>
    <property type="match status" value="1"/>
</dbReference>
<evidence type="ECO:0000256" key="10">
    <source>
        <dbReference type="ARBA" id="ARBA00023136"/>
    </source>
</evidence>
<dbReference type="CDD" id="cd14042">
    <property type="entry name" value="PK_GC-A_B"/>
    <property type="match status" value="1"/>
</dbReference>
<dbReference type="PROSITE" id="PS50125">
    <property type="entry name" value="GUANYLATE_CYCLASE_2"/>
    <property type="match status" value="1"/>
</dbReference>
<keyword evidence="6 19" id="KW-0732">Signal</keyword>
<dbReference type="Pfam" id="PF07714">
    <property type="entry name" value="PK_Tyr_Ser-Thr"/>
    <property type="match status" value="1"/>
</dbReference>
<dbReference type="Gene3D" id="1.10.510.10">
    <property type="entry name" value="Transferase(Phosphotransferase) domain 1"/>
    <property type="match status" value="1"/>
</dbReference>
<evidence type="ECO:0000313" key="23">
    <source>
        <dbReference type="RefSeq" id="XP_055872943.1"/>
    </source>
</evidence>
<evidence type="ECO:0000256" key="17">
    <source>
        <dbReference type="SAM" id="MobiDB-lite"/>
    </source>
</evidence>
<dbReference type="GO" id="GO:0004016">
    <property type="term" value="F:adenylate cyclase activity"/>
    <property type="evidence" value="ECO:0007669"/>
    <property type="project" value="TreeGrafter"/>
</dbReference>
<dbReference type="SMART" id="SM00044">
    <property type="entry name" value="CYCc"/>
    <property type="match status" value="1"/>
</dbReference>
<dbReference type="AlphaFoldDB" id="A0A9W2ZDA7"/>
<evidence type="ECO:0000256" key="11">
    <source>
        <dbReference type="ARBA" id="ARBA00023170"/>
    </source>
</evidence>
<evidence type="ECO:0000256" key="15">
    <source>
        <dbReference type="RuleBase" id="RU000405"/>
    </source>
</evidence>
<dbReference type="Pfam" id="PF00211">
    <property type="entry name" value="Guanylate_cyc"/>
    <property type="match status" value="1"/>
</dbReference>
<keyword evidence="5 18" id="KW-0812">Transmembrane</keyword>
<dbReference type="InterPro" id="IPR018297">
    <property type="entry name" value="A/G_cyclase_CS"/>
</dbReference>
<evidence type="ECO:0000256" key="13">
    <source>
        <dbReference type="ARBA" id="ARBA00023239"/>
    </source>
</evidence>
<sequence>MHPLYVALRCLLLVLAFTAFVEAQGRPRRRFPVRFAVILPSEYNNPEFKTLPFSLEKVLPALNLSLERIRKYLPQAEFVLNAEDSRCVYYIGPLKYVYMYMDGKVDVFIGPVYMYSLAQAARYSAHFKVPSLSVTGYQERFLLQRKVEFYTLTTVTGNYGKLTYFFDAIFTRFRFKNMGIIFQEATKSNLKCAGEVNVDQCLQIMFPLFRHFRNKNFTKMTQYSRILKNSSMSDYEMVLKKRERDSRIIVLCASPDSVRDIMIKAHDLNFDNGEYVFFNIDLFSSDNATAKPWYRPNDTEENNRKARKAYESLMTVTLRKPTSENYKNFSEEVKRRAAKMYPNFTYGEQEVNSFVGAFHDAVILYALALNETIEAGGNVSDGLNITRRMWNRTFEGITGNVSIDENGDRNADYSLLDLNPETGTFEVVAEYFGNTKQYTPTEGKKIHWAGGRDGPPPDEPICGFDGSKCPPKKPFPEYGIVIIVLGSILLVVLIVTFFVYRHFKLEAELAEMNWRVRWEDILFGAPTMNYKKQENRQNQNGHRNSYQSDCSADTIAVHLRDVGNRQLFTKTGYYKGAILAIKPIPRAHISIQKPLLLEIKKMKDLQNDHLVRFHGVCIDVPHQCILTEYCPKGSLQDVLENEEIKLDWMFRYSIMQDIVRGMAYLHSTEIKSHGHLKSSNCVVDSRFVVKITDFGLHYFREKEEELEENLYAKHRSQLWTAPELLRMSNPPAGGTQKADVYSFAIICQEIVYRSGVFHLRNIDLSPNEILDKLKTGVKPYFRPTLEEFDCPNDELAVTIRVCWSEDPAERPDFQQLRTSIKKLNKDGDKGDILDNLLSRMEQYANNLEALVEERTSDYLQEKKKAEELLYNMLPKFVASQLIRGETVSAEWYDGVTIYFSDICGFTAMSAESSPMQVVDLLNDLYTCFDSILESFDVYKVETIGDAYMVVSGLPVRNGNLHAREIARMSLALLHAVFKFKIRHRPGDQLKLRIGMHSGPVCAGVVGLKMPRYCLFGDTVNTSSRMESNGLPLRIHVSPATKEILETFGTFQLEMRGAVEMKGKGAITTYWLLGEKDSPYNIRQQGCNEPGLIESPSKTLSASPSGH</sequence>
<dbReference type="GO" id="GO:0005525">
    <property type="term" value="F:GTP binding"/>
    <property type="evidence" value="ECO:0007669"/>
    <property type="project" value="UniProtKB-KW"/>
</dbReference>
<feature type="domain" description="Protein kinase" evidence="20">
    <location>
        <begin position="556"/>
        <end position="823"/>
    </location>
</feature>
<feature type="transmembrane region" description="Helical" evidence="18">
    <location>
        <begin position="478"/>
        <end position="500"/>
    </location>
</feature>
<evidence type="ECO:0000256" key="12">
    <source>
        <dbReference type="ARBA" id="ARBA00023180"/>
    </source>
</evidence>
<dbReference type="InterPro" id="IPR000719">
    <property type="entry name" value="Prot_kinase_dom"/>
</dbReference>
<feature type="signal peptide" evidence="19">
    <location>
        <begin position="1"/>
        <end position="23"/>
    </location>
</feature>
<accession>A0A9W2ZDA7</accession>
<dbReference type="GO" id="GO:0005886">
    <property type="term" value="C:plasma membrane"/>
    <property type="evidence" value="ECO:0007669"/>
    <property type="project" value="UniProtKB-SubCell"/>
</dbReference>
<keyword evidence="22" id="KW-1185">Reference proteome</keyword>
<dbReference type="GO" id="GO:0001653">
    <property type="term" value="F:peptide receptor activity"/>
    <property type="evidence" value="ECO:0007669"/>
    <property type="project" value="TreeGrafter"/>
</dbReference>
<keyword evidence="7" id="KW-0547">Nucleotide-binding</keyword>
<evidence type="ECO:0000256" key="4">
    <source>
        <dbReference type="ARBA" id="ARBA00022475"/>
    </source>
</evidence>
<dbReference type="GO" id="GO:0004383">
    <property type="term" value="F:guanylate cyclase activity"/>
    <property type="evidence" value="ECO:0007669"/>
    <property type="project" value="UniProtKB-EC"/>
</dbReference>
<evidence type="ECO:0000256" key="2">
    <source>
        <dbReference type="ARBA" id="ARBA00004251"/>
    </source>
</evidence>
<dbReference type="Gene3D" id="3.40.50.2300">
    <property type="match status" value="3"/>
</dbReference>
<keyword evidence="8 18" id="KW-1133">Transmembrane helix</keyword>
<comment type="subcellular location">
    <subcellularLocation>
        <location evidence="2">Cell membrane</location>
        <topology evidence="2">Single-pass type I membrane protein</topology>
    </subcellularLocation>
</comment>
<feature type="compositionally biased region" description="Polar residues" evidence="17">
    <location>
        <begin position="1095"/>
        <end position="1106"/>
    </location>
</feature>
<evidence type="ECO:0000256" key="19">
    <source>
        <dbReference type="SAM" id="SignalP"/>
    </source>
</evidence>
<dbReference type="InterPro" id="IPR001170">
    <property type="entry name" value="ANPR/GUC"/>
</dbReference>
<dbReference type="FunFam" id="3.30.70.1230:FF:000004">
    <property type="entry name" value="Guanylate cyclase"/>
    <property type="match status" value="1"/>
</dbReference>
<dbReference type="Pfam" id="PF01094">
    <property type="entry name" value="ANF_receptor"/>
    <property type="match status" value="1"/>
</dbReference>
<feature type="region of interest" description="Disordered" evidence="17">
    <location>
        <begin position="1087"/>
        <end position="1106"/>
    </location>
</feature>
<evidence type="ECO:0000256" key="16">
    <source>
        <dbReference type="RuleBase" id="RU003431"/>
    </source>
</evidence>
<dbReference type="SUPFAM" id="SSF53822">
    <property type="entry name" value="Periplasmic binding protein-like I"/>
    <property type="match status" value="1"/>
</dbReference>